<protein>
    <recommendedName>
        <fullName evidence="6">Glucose-methanol-choline oxidoreductase N-terminal domain-containing protein</fullName>
    </recommendedName>
</protein>
<accession>A0A811MCG7</accession>
<dbReference type="InterPro" id="IPR012132">
    <property type="entry name" value="GMC_OxRdtase"/>
</dbReference>
<dbReference type="AlphaFoldDB" id="A0A811MCG7"/>
<evidence type="ECO:0000256" key="1">
    <source>
        <dbReference type="ARBA" id="ARBA00010790"/>
    </source>
</evidence>
<dbReference type="InterPro" id="IPR036188">
    <property type="entry name" value="FAD/NAD-bd_sf"/>
</dbReference>
<proteinExistence type="inferred from homology"/>
<dbReference type="InterPro" id="IPR000172">
    <property type="entry name" value="GMC_OxRdtase_N"/>
</dbReference>
<feature type="disulfide bond" evidence="4">
    <location>
        <begin position="470"/>
        <end position="525"/>
    </location>
</feature>
<feature type="signal peptide" evidence="5">
    <location>
        <begin position="1"/>
        <end position="27"/>
    </location>
</feature>
<dbReference type="OrthoDB" id="269227at2759"/>
<dbReference type="PANTHER" id="PTHR45968">
    <property type="entry name" value="OSJNBA0019K04.7 PROTEIN"/>
    <property type="match status" value="1"/>
</dbReference>
<feature type="binding site" evidence="3">
    <location>
        <position position="135"/>
    </location>
    <ligand>
        <name>FAD</name>
        <dbReference type="ChEBI" id="CHEBI:57692"/>
    </ligand>
</feature>
<keyword evidence="3" id="KW-0285">Flavoprotein</keyword>
<dbReference type="EMBL" id="CAJGYO010000001">
    <property type="protein sequence ID" value="CAD6204246.1"/>
    <property type="molecule type" value="Genomic_DNA"/>
</dbReference>
<evidence type="ECO:0000313" key="8">
    <source>
        <dbReference type="Proteomes" id="UP000604825"/>
    </source>
</evidence>
<organism evidence="7 8">
    <name type="scientific">Miscanthus lutarioriparius</name>
    <dbReference type="NCBI Taxonomy" id="422564"/>
    <lineage>
        <taxon>Eukaryota</taxon>
        <taxon>Viridiplantae</taxon>
        <taxon>Streptophyta</taxon>
        <taxon>Embryophyta</taxon>
        <taxon>Tracheophyta</taxon>
        <taxon>Spermatophyta</taxon>
        <taxon>Magnoliopsida</taxon>
        <taxon>Liliopsida</taxon>
        <taxon>Poales</taxon>
        <taxon>Poaceae</taxon>
        <taxon>PACMAD clade</taxon>
        <taxon>Panicoideae</taxon>
        <taxon>Andropogonodae</taxon>
        <taxon>Andropogoneae</taxon>
        <taxon>Saccharinae</taxon>
        <taxon>Miscanthus</taxon>
    </lineage>
</organism>
<comment type="caution">
    <text evidence="7">The sequence shown here is derived from an EMBL/GenBank/DDBJ whole genome shotgun (WGS) entry which is preliminary data.</text>
</comment>
<dbReference type="GO" id="GO:0016614">
    <property type="term" value="F:oxidoreductase activity, acting on CH-OH group of donors"/>
    <property type="evidence" value="ECO:0007669"/>
    <property type="project" value="InterPro"/>
</dbReference>
<feature type="binding site" evidence="3">
    <location>
        <begin position="533"/>
        <end position="534"/>
    </location>
    <ligand>
        <name>FAD</name>
        <dbReference type="ChEBI" id="CHEBI:57692"/>
    </ligand>
</feature>
<reference evidence="7" key="1">
    <citation type="submission" date="2020-10" db="EMBL/GenBank/DDBJ databases">
        <authorList>
            <person name="Han B."/>
            <person name="Lu T."/>
            <person name="Zhao Q."/>
            <person name="Huang X."/>
            <person name="Zhao Y."/>
        </authorList>
    </citation>
    <scope>NUCLEOTIDE SEQUENCE</scope>
</reference>
<keyword evidence="4" id="KW-1015">Disulfide bond</keyword>
<dbReference type="Pfam" id="PF00732">
    <property type="entry name" value="GMC_oxred_N"/>
    <property type="match status" value="1"/>
</dbReference>
<feature type="chain" id="PRO_5033052731" description="Glucose-methanol-choline oxidoreductase N-terminal domain-containing protein" evidence="5">
    <location>
        <begin position="28"/>
        <end position="595"/>
    </location>
</feature>
<keyword evidence="3" id="KW-0274">FAD</keyword>
<dbReference type="InterPro" id="IPR007867">
    <property type="entry name" value="GMC_OxRtase_C"/>
</dbReference>
<dbReference type="PIRSF" id="PIRSF000137">
    <property type="entry name" value="Alcohol_oxidase"/>
    <property type="match status" value="1"/>
</dbReference>
<dbReference type="PANTHER" id="PTHR45968:SF6">
    <property type="entry name" value="PROTEIN, PUTATIVE, EXPRESSED-RELATED"/>
    <property type="match status" value="1"/>
</dbReference>
<dbReference type="SUPFAM" id="SSF51905">
    <property type="entry name" value="FAD/NAD(P)-binding domain"/>
    <property type="match status" value="1"/>
</dbReference>
<keyword evidence="8" id="KW-1185">Reference proteome</keyword>
<evidence type="ECO:0000256" key="5">
    <source>
        <dbReference type="SAM" id="SignalP"/>
    </source>
</evidence>
<dbReference type="Proteomes" id="UP000604825">
    <property type="component" value="Unassembled WGS sequence"/>
</dbReference>
<keyword evidence="2 5" id="KW-0732">Signal</keyword>
<feature type="domain" description="Glucose-methanol-choline oxidoreductase N-terminal" evidence="6">
    <location>
        <begin position="294"/>
        <end position="308"/>
    </location>
</feature>
<evidence type="ECO:0000256" key="2">
    <source>
        <dbReference type="ARBA" id="ARBA00022729"/>
    </source>
</evidence>
<evidence type="ECO:0000313" key="7">
    <source>
        <dbReference type="EMBL" id="CAD6204246.1"/>
    </source>
</evidence>
<dbReference type="Pfam" id="PF05199">
    <property type="entry name" value="GMC_oxred_C"/>
    <property type="match status" value="1"/>
</dbReference>
<dbReference type="Gene3D" id="3.50.50.60">
    <property type="entry name" value="FAD/NAD(P)-binding domain"/>
    <property type="match status" value="1"/>
</dbReference>
<dbReference type="Gene3D" id="3.30.410.40">
    <property type="match status" value="1"/>
</dbReference>
<sequence>MAPGLASSAALGVLAVVLGSSCLVALSEDVLQPVNQHGHMYVQNHWRTCGSCATHRTRPWCRSTTTSSSAAAAGCPLAATLSEHSRVLLLERGGLPYRNMSNQQHFTDALADTSPASPAQRFISEDGVVNARARVLGGGSCLNAGFYTRASNDYVRAAGWDTRLVNSSYRWVERALVFRPDVPPWQAALRDALLEAGVTPDNGFTFDHVPGTKIGGTIFDNSGQRHTAADFLRHARPRGLTVFLYATVSRILFRQQEGVPYPVAYGVVFTDPLGVQHRVYLRDGAKNEVILSAGTLGSPQLLMLSGVGPQAHLEAHGIQVLVDQPMVGQGVADNPMNSVFIPSPVPVTLSLVQVVGITRSGSFIEGVSGSEFGIPVSEGARCLARNFGLFSPQTGQLGTLPPKQRTPEALERAAEAMRRLDRRAFRGGFILEKILGPVSSGHIELRSADPRANPAVTFNYFQESEDLERCVHGIQTIERMIQSRAFANFTYANASVESIFTDSANFPVNLLPRHVNDSRTPEQYCRDTVMTIWHYHGGCQVGAVVDDDHRVFGVQRLRVIDSSTFKYSPGTNPQATVMMLGRYMGVKIQAERWRK</sequence>
<gene>
    <name evidence="7" type="ORF">NCGR_LOCUS2276</name>
</gene>
<dbReference type="PROSITE" id="PS00624">
    <property type="entry name" value="GMC_OXRED_2"/>
    <property type="match status" value="1"/>
</dbReference>
<feature type="binding site" evidence="3">
    <location>
        <begin position="573"/>
        <end position="574"/>
    </location>
    <ligand>
        <name>FAD</name>
        <dbReference type="ChEBI" id="CHEBI:57692"/>
    </ligand>
</feature>
<name>A0A811MCG7_9POAL</name>
<comment type="similarity">
    <text evidence="1">Belongs to the GMC oxidoreductase family.</text>
</comment>
<dbReference type="SUPFAM" id="SSF54373">
    <property type="entry name" value="FAD-linked reductases, C-terminal domain"/>
    <property type="match status" value="1"/>
</dbReference>
<dbReference type="InterPro" id="IPR051871">
    <property type="entry name" value="GMC_Oxidoreductase-Related"/>
</dbReference>
<evidence type="ECO:0000256" key="4">
    <source>
        <dbReference type="PIRSR" id="PIRSR000137-3"/>
    </source>
</evidence>
<feature type="binding site" evidence="3">
    <location>
        <position position="248"/>
    </location>
    <ligand>
        <name>FAD</name>
        <dbReference type="ChEBI" id="CHEBI:57692"/>
    </ligand>
</feature>
<comment type="cofactor">
    <cofactor evidence="3">
        <name>FAD</name>
        <dbReference type="ChEBI" id="CHEBI:57692"/>
    </cofactor>
</comment>
<evidence type="ECO:0000259" key="6">
    <source>
        <dbReference type="PROSITE" id="PS00624"/>
    </source>
</evidence>
<dbReference type="GO" id="GO:0050660">
    <property type="term" value="F:flavin adenine dinucleotide binding"/>
    <property type="evidence" value="ECO:0007669"/>
    <property type="project" value="InterPro"/>
</dbReference>
<evidence type="ECO:0000256" key="3">
    <source>
        <dbReference type="PIRSR" id="PIRSR000137-2"/>
    </source>
</evidence>